<dbReference type="Gene3D" id="2.40.100.10">
    <property type="entry name" value="Cyclophilin-like"/>
    <property type="match status" value="1"/>
</dbReference>
<dbReference type="EMBL" id="GL833128">
    <property type="protein sequence ID" value="EGB08321.1"/>
    <property type="molecule type" value="Genomic_DNA"/>
</dbReference>
<dbReference type="InterPro" id="IPR020892">
    <property type="entry name" value="Cyclophilin-type_PPIase_CS"/>
</dbReference>
<dbReference type="GO" id="GO:0016018">
    <property type="term" value="F:cyclosporin A binding"/>
    <property type="evidence" value="ECO:0007669"/>
    <property type="project" value="TreeGrafter"/>
</dbReference>
<dbReference type="OMA" id="ANCGQIT"/>
<dbReference type="KEGG" id="aaf:AURANDRAFT_16046"/>
<dbReference type="eggNOG" id="KOG0546">
    <property type="taxonomic scope" value="Eukaryota"/>
</dbReference>
<dbReference type="InterPro" id="IPR002130">
    <property type="entry name" value="Cyclophilin-type_PPIase_dom"/>
</dbReference>
<dbReference type="PRINTS" id="PR00153">
    <property type="entry name" value="CSAPPISMRASE"/>
</dbReference>
<evidence type="ECO:0000313" key="7">
    <source>
        <dbReference type="Proteomes" id="UP000002729"/>
    </source>
</evidence>
<dbReference type="SUPFAM" id="SSF50891">
    <property type="entry name" value="Cyclophilin-like"/>
    <property type="match status" value="1"/>
</dbReference>
<organism evidence="7">
    <name type="scientific">Aureococcus anophagefferens</name>
    <name type="common">Harmful bloom alga</name>
    <dbReference type="NCBI Taxonomy" id="44056"/>
    <lineage>
        <taxon>Eukaryota</taxon>
        <taxon>Sar</taxon>
        <taxon>Stramenopiles</taxon>
        <taxon>Ochrophyta</taxon>
        <taxon>Pelagophyceae</taxon>
        <taxon>Pelagomonadales</taxon>
        <taxon>Pelagomonadaceae</taxon>
        <taxon>Aureococcus</taxon>
    </lineage>
</organism>
<evidence type="ECO:0000256" key="3">
    <source>
        <dbReference type="ARBA" id="ARBA00023235"/>
    </source>
</evidence>
<dbReference type="EC" id="5.2.1.8" evidence="4"/>
<dbReference type="InParanoid" id="F0Y9L6"/>
<dbReference type="RefSeq" id="XP_009037044.1">
    <property type="nucleotide sequence ID" value="XM_009038796.1"/>
</dbReference>
<dbReference type="Pfam" id="PF00160">
    <property type="entry name" value="Pro_isomerase"/>
    <property type="match status" value="1"/>
</dbReference>
<comment type="catalytic activity">
    <reaction evidence="1 4">
        <text>[protein]-peptidylproline (omega=180) = [protein]-peptidylproline (omega=0)</text>
        <dbReference type="Rhea" id="RHEA:16237"/>
        <dbReference type="Rhea" id="RHEA-COMP:10747"/>
        <dbReference type="Rhea" id="RHEA-COMP:10748"/>
        <dbReference type="ChEBI" id="CHEBI:83833"/>
        <dbReference type="ChEBI" id="CHEBI:83834"/>
        <dbReference type="EC" id="5.2.1.8"/>
    </reaction>
</comment>
<proteinExistence type="inferred from homology"/>
<comment type="function">
    <text evidence="4">PPIases accelerate the folding of proteins. It catalyzes the cis-trans isomerization of proline imidic peptide bonds in oligopeptides.</text>
</comment>
<dbReference type="PANTHER" id="PTHR11071:SF561">
    <property type="entry name" value="PEPTIDYL-PROLYL CIS-TRANS ISOMERASE D-RELATED"/>
    <property type="match status" value="1"/>
</dbReference>
<feature type="domain" description="PPIase cyclophilin-type" evidence="5">
    <location>
        <begin position="5"/>
        <end position="164"/>
    </location>
</feature>
<dbReference type="PIRSF" id="PIRSF001467">
    <property type="entry name" value="Peptidylpro_ismrse"/>
    <property type="match status" value="1"/>
</dbReference>
<dbReference type="Proteomes" id="UP000002729">
    <property type="component" value="Unassembled WGS sequence"/>
</dbReference>
<evidence type="ECO:0000259" key="5">
    <source>
        <dbReference type="PROSITE" id="PS50072"/>
    </source>
</evidence>
<keyword evidence="3 4" id="KW-0413">Isomerase</keyword>
<dbReference type="InterPro" id="IPR024936">
    <property type="entry name" value="Cyclophilin-type_PPIase"/>
</dbReference>
<feature type="non-terminal residue" evidence="6">
    <location>
        <position position="1"/>
    </location>
</feature>
<evidence type="ECO:0000256" key="2">
    <source>
        <dbReference type="ARBA" id="ARBA00023110"/>
    </source>
</evidence>
<sequence length="165" mass="17793">RARVYFDIQIGARPPARVEFELFSDILPRTCENFRALCTGEMGGNLNYAGSAFHRVIRNFMIQGGDFTRGDGTGGSSIYGTKFEDEGFQFKHTCGHLLSMANAGPHTNGSQFFVTLRPTPHLDGKHVVFGRVVSGAATVDAVGNAKVDDGDRPLARVAIVACGEL</sequence>
<feature type="non-terminal residue" evidence="6">
    <location>
        <position position="165"/>
    </location>
</feature>
<protein>
    <recommendedName>
        <fullName evidence="4">Peptidyl-prolyl cis-trans isomerase</fullName>
        <shortName evidence="4">PPIase</shortName>
        <ecNumber evidence="4">5.2.1.8</ecNumber>
    </recommendedName>
</protein>
<keyword evidence="7" id="KW-1185">Reference proteome</keyword>
<dbReference type="GO" id="GO:0006457">
    <property type="term" value="P:protein folding"/>
    <property type="evidence" value="ECO:0007669"/>
    <property type="project" value="InterPro"/>
</dbReference>
<dbReference type="GO" id="GO:0003755">
    <property type="term" value="F:peptidyl-prolyl cis-trans isomerase activity"/>
    <property type="evidence" value="ECO:0007669"/>
    <property type="project" value="UniProtKB-UniRule"/>
</dbReference>
<dbReference type="AlphaFoldDB" id="F0Y9L6"/>
<gene>
    <name evidence="6" type="ORF">AURANDRAFT_16046</name>
</gene>
<keyword evidence="2 4" id="KW-0697">Rotamase</keyword>
<dbReference type="InterPro" id="IPR029000">
    <property type="entry name" value="Cyclophilin-like_dom_sf"/>
</dbReference>
<name>F0Y9L6_AURAN</name>
<reference evidence="6 7" key="1">
    <citation type="journal article" date="2011" name="Proc. Natl. Acad. Sci. U.S.A.">
        <title>Niche of harmful alga Aureococcus anophagefferens revealed through ecogenomics.</title>
        <authorList>
            <person name="Gobler C.J."/>
            <person name="Berry D.L."/>
            <person name="Dyhrman S.T."/>
            <person name="Wilhelm S.W."/>
            <person name="Salamov A."/>
            <person name="Lobanov A.V."/>
            <person name="Zhang Y."/>
            <person name="Collier J.L."/>
            <person name="Wurch L.L."/>
            <person name="Kustka A.B."/>
            <person name="Dill B.D."/>
            <person name="Shah M."/>
            <person name="VerBerkmoes N.C."/>
            <person name="Kuo A."/>
            <person name="Terry A."/>
            <person name="Pangilinan J."/>
            <person name="Lindquist E.A."/>
            <person name="Lucas S."/>
            <person name="Paulsen I.T."/>
            <person name="Hattenrath-Lehmann T.K."/>
            <person name="Talmage S.C."/>
            <person name="Walker E.A."/>
            <person name="Koch F."/>
            <person name="Burson A.M."/>
            <person name="Marcoval M.A."/>
            <person name="Tang Y.Z."/>
            <person name="Lecleir G.R."/>
            <person name="Coyne K.J."/>
            <person name="Berg G.M."/>
            <person name="Bertrand E.M."/>
            <person name="Saito M.A."/>
            <person name="Gladyshev V.N."/>
            <person name="Grigoriev I.V."/>
        </authorList>
    </citation>
    <scope>NUCLEOTIDE SEQUENCE [LARGE SCALE GENOMIC DNA]</scope>
    <source>
        <strain evidence="7">CCMP 1984</strain>
    </source>
</reference>
<dbReference type="FunFam" id="2.40.100.10:FF:000025">
    <property type="entry name" value="Peptidyl-prolyl cis-trans isomerase CYP19-2"/>
    <property type="match status" value="1"/>
</dbReference>
<dbReference type="GeneID" id="20218588"/>
<dbReference type="PROSITE" id="PS00170">
    <property type="entry name" value="CSA_PPIASE_1"/>
    <property type="match status" value="1"/>
</dbReference>
<dbReference type="OrthoDB" id="407558at2759"/>
<dbReference type="PROSITE" id="PS50072">
    <property type="entry name" value="CSA_PPIASE_2"/>
    <property type="match status" value="1"/>
</dbReference>
<evidence type="ECO:0000256" key="1">
    <source>
        <dbReference type="ARBA" id="ARBA00000971"/>
    </source>
</evidence>
<accession>F0Y9L6</accession>
<evidence type="ECO:0000313" key="6">
    <source>
        <dbReference type="EMBL" id="EGB08321.1"/>
    </source>
</evidence>
<comment type="similarity">
    <text evidence="4">Belongs to the cyclophilin-type PPIase family.</text>
</comment>
<dbReference type="PANTHER" id="PTHR11071">
    <property type="entry name" value="PEPTIDYL-PROLYL CIS-TRANS ISOMERASE"/>
    <property type="match status" value="1"/>
</dbReference>
<dbReference type="GO" id="GO:0005737">
    <property type="term" value="C:cytoplasm"/>
    <property type="evidence" value="ECO:0007669"/>
    <property type="project" value="TreeGrafter"/>
</dbReference>
<evidence type="ECO:0000256" key="4">
    <source>
        <dbReference type="RuleBase" id="RU363019"/>
    </source>
</evidence>